<dbReference type="GO" id="GO:0005737">
    <property type="term" value="C:cytoplasm"/>
    <property type="evidence" value="ECO:0007669"/>
    <property type="project" value="TreeGrafter"/>
</dbReference>
<dbReference type="GO" id="GO:0008887">
    <property type="term" value="F:glycerate kinase activity"/>
    <property type="evidence" value="ECO:0007669"/>
    <property type="project" value="InterPro"/>
</dbReference>
<dbReference type="GeneTree" id="ENSGT01000000221161"/>
<evidence type="ECO:0000313" key="2">
    <source>
        <dbReference type="Ensembl" id="ENSOTSP00005005659.1"/>
    </source>
</evidence>
<evidence type="ECO:0000259" key="1">
    <source>
        <dbReference type="Pfam" id="PF13660"/>
    </source>
</evidence>
<dbReference type="Gene3D" id="3.40.50.10180">
    <property type="entry name" value="Glycerate kinase, MOFRL-like N-terminal domain"/>
    <property type="match status" value="1"/>
</dbReference>
<dbReference type="PANTHER" id="PTHR12227:SF0">
    <property type="entry name" value="GLYCERATE KINASE"/>
    <property type="match status" value="1"/>
</dbReference>
<keyword evidence="3" id="KW-1185">Reference proteome</keyword>
<accession>A0A8C8C241</accession>
<dbReference type="SUPFAM" id="SSF82544">
    <property type="entry name" value="GckA/TtuD-like"/>
    <property type="match status" value="1"/>
</dbReference>
<feature type="domain" description="MOFRL-associated" evidence="1">
    <location>
        <begin position="49"/>
        <end position="155"/>
    </location>
</feature>
<reference evidence="2" key="1">
    <citation type="submission" date="2025-08" db="UniProtKB">
        <authorList>
            <consortium name="Ensembl"/>
        </authorList>
    </citation>
    <scope>IDENTIFICATION</scope>
</reference>
<dbReference type="Proteomes" id="UP000694402">
    <property type="component" value="Unassembled WGS sequence"/>
</dbReference>
<dbReference type="InterPro" id="IPR039760">
    <property type="entry name" value="MOFRL_protein"/>
</dbReference>
<dbReference type="Ensembl" id="ENSOTST00005006283.2">
    <property type="protein sequence ID" value="ENSOTSP00005005659.1"/>
    <property type="gene ID" value="ENSOTSG00005003286.2"/>
</dbReference>
<evidence type="ECO:0000313" key="3">
    <source>
        <dbReference type="Proteomes" id="UP000694402"/>
    </source>
</evidence>
<sequence>MYKEGFLQMQECPKLQAAIAPFSPILMLRVIRDPLFSDMRAREVFATGVQPDIVVWRGLERTGDTFLVNGHSFTLRNNLHLVGFGKNVLGIAAEAESIVGDHLVRVSATRDKGDITAAWERTWLKDGSQITVMEGAKHNLPDADTDAQGAAKCIKRLATAPYCRRRRGLRRFGRCWTSSRSLVAQLPRGGGWRAVRQGGICSQCCDWLQHYCSGMRRATCRGTRIPSSCAVASGVWGHTVCLAFMVYWLTLPAPVTSPLLSCLLRF</sequence>
<organism evidence="2 3">
    <name type="scientific">Oncorhynchus tshawytscha</name>
    <name type="common">Chinook salmon</name>
    <name type="synonym">Salmo tshawytscha</name>
    <dbReference type="NCBI Taxonomy" id="74940"/>
    <lineage>
        <taxon>Eukaryota</taxon>
        <taxon>Metazoa</taxon>
        <taxon>Chordata</taxon>
        <taxon>Craniata</taxon>
        <taxon>Vertebrata</taxon>
        <taxon>Euteleostomi</taxon>
        <taxon>Actinopterygii</taxon>
        <taxon>Neopterygii</taxon>
        <taxon>Teleostei</taxon>
        <taxon>Protacanthopterygii</taxon>
        <taxon>Salmoniformes</taxon>
        <taxon>Salmonidae</taxon>
        <taxon>Salmoninae</taxon>
        <taxon>Oncorhynchus</taxon>
    </lineage>
</organism>
<dbReference type="AlphaFoldDB" id="A0A8C8C241"/>
<dbReference type="PANTHER" id="PTHR12227">
    <property type="entry name" value="GLYCERATE KINASE"/>
    <property type="match status" value="1"/>
</dbReference>
<protein>
    <recommendedName>
        <fullName evidence="1">MOFRL-associated domain-containing protein</fullName>
    </recommendedName>
</protein>
<dbReference type="InterPro" id="IPR025286">
    <property type="entry name" value="MOFRL_assoc_dom"/>
</dbReference>
<dbReference type="Pfam" id="PF13660">
    <property type="entry name" value="DUF4147"/>
    <property type="match status" value="1"/>
</dbReference>
<dbReference type="InterPro" id="IPR038614">
    <property type="entry name" value="GK_N_sf"/>
</dbReference>
<reference evidence="2" key="2">
    <citation type="submission" date="2025-09" db="UniProtKB">
        <authorList>
            <consortium name="Ensembl"/>
        </authorList>
    </citation>
    <scope>IDENTIFICATION</scope>
</reference>
<proteinExistence type="predicted"/>
<name>A0A8C8C241_ONCTS</name>